<evidence type="ECO:0000313" key="2">
    <source>
        <dbReference type="EMBL" id="OQV22995.1"/>
    </source>
</evidence>
<feature type="region of interest" description="Disordered" evidence="1">
    <location>
        <begin position="1"/>
        <end position="85"/>
    </location>
</feature>
<feature type="compositionally biased region" description="Polar residues" evidence="1">
    <location>
        <begin position="47"/>
        <end position="57"/>
    </location>
</feature>
<protein>
    <submittedName>
        <fullName evidence="2">Uncharacterized protein</fullName>
    </submittedName>
</protein>
<evidence type="ECO:0000256" key="1">
    <source>
        <dbReference type="SAM" id="MobiDB-lite"/>
    </source>
</evidence>
<keyword evidence="3" id="KW-1185">Reference proteome</keyword>
<gene>
    <name evidence="2" type="ORF">BV898_03046</name>
</gene>
<feature type="compositionally biased region" description="Polar residues" evidence="1">
    <location>
        <begin position="75"/>
        <end position="85"/>
    </location>
</feature>
<dbReference type="AlphaFoldDB" id="A0A1W0X685"/>
<accession>A0A1W0X685</accession>
<comment type="caution">
    <text evidence="2">The sequence shown here is derived from an EMBL/GenBank/DDBJ whole genome shotgun (WGS) entry which is preliminary data.</text>
</comment>
<dbReference type="EMBL" id="MTYJ01000014">
    <property type="protein sequence ID" value="OQV22995.1"/>
    <property type="molecule type" value="Genomic_DNA"/>
</dbReference>
<name>A0A1W0X685_HYPEX</name>
<proteinExistence type="predicted"/>
<dbReference type="Proteomes" id="UP000192578">
    <property type="component" value="Unassembled WGS sequence"/>
</dbReference>
<evidence type="ECO:0000313" key="3">
    <source>
        <dbReference type="Proteomes" id="UP000192578"/>
    </source>
</evidence>
<reference evidence="3" key="1">
    <citation type="submission" date="2017-01" db="EMBL/GenBank/DDBJ databases">
        <title>Comparative genomics of anhydrobiosis in the tardigrade Hypsibius dujardini.</title>
        <authorList>
            <person name="Yoshida Y."/>
            <person name="Koutsovoulos G."/>
            <person name="Laetsch D."/>
            <person name="Stevens L."/>
            <person name="Kumar S."/>
            <person name="Horikawa D."/>
            <person name="Ishino K."/>
            <person name="Komine S."/>
            <person name="Tomita M."/>
            <person name="Blaxter M."/>
            <person name="Arakawa K."/>
        </authorList>
    </citation>
    <scope>NUCLEOTIDE SEQUENCE [LARGE SCALE GENOMIC DNA]</scope>
    <source>
        <strain evidence="3">Z151</strain>
    </source>
</reference>
<organism evidence="2 3">
    <name type="scientific">Hypsibius exemplaris</name>
    <name type="common">Freshwater tardigrade</name>
    <dbReference type="NCBI Taxonomy" id="2072580"/>
    <lineage>
        <taxon>Eukaryota</taxon>
        <taxon>Metazoa</taxon>
        <taxon>Ecdysozoa</taxon>
        <taxon>Tardigrada</taxon>
        <taxon>Eutardigrada</taxon>
        <taxon>Parachela</taxon>
        <taxon>Hypsibioidea</taxon>
        <taxon>Hypsibiidae</taxon>
        <taxon>Hypsibius</taxon>
    </lineage>
</organism>
<sequence length="245" mass="27111">MSQDGSDIDMPLNAAGEGSNSQGDPSEDDTSSTQSPRVLRRREALRGTSTLISQDGQNWGEFSERPLSTGKAKNDSVSPTKSGNQAINQQGAVGISAGCLPLNSAHPVAASVRIPEFNKVQKGLYAALKASERARDEAWRADAFVQLVDEFFRRKIEPSCILSHVDSEDGLQFKCVWIIDPEETIEGYFPGDVLQQQCPELLADYLTRLHLPDHHATYRQWTRQPSPDRLADCRILPISRDSFMP</sequence>